<keyword evidence="5" id="KW-1185">Reference proteome</keyword>
<evidence type="ECO:0000259" key="3">
    <source>
        <dbReference type="Pfam" id="PF00501"/>
    </source>
</evidence>
<dbReference type="Pfam" id="PF23562">
    <property type="entry name" value="AMP-binding_C_3"/>
    <property type="match status" value="1"/>
</dbReference>
<comment type="caution">
    <text evidence="4">The sequence shown here is derived from an EMBL/GenBank/DDBJ whole genome shotgun (WGS) entry which is preliminary data.</text>
</comment>
<accession>A0A9P6NF91</accession>
<evidence type="ECO:0000313" key="4">
    <source>
        <dbReference type="EMBL" id="KAG0142576.1"/>
    </source>
</evidence>
<evidence type="ECO:0000256" key="2">
    <source>
        <dbReference type="ARBA" id="ARBA00022553"/>
    </source>
</evidence>
<keyword evidence="2" id="KW-0597">Phosphoprotein</keyword>
<dbReference type="SUPFAM" id="SSF56801">
    <property type="entry name" value="Acetyl-CoA synthetase-like"/>
    <property type="match status" value="1"/>
</dbReference>
<gene>
    <name evidence="4" type="ORF">CROQUDRAFT_67074</name>
</gene>
<dbReference type="PANTHER" id="PTHR43439">
    <property type="entry name" value="PHENYLACETATE-COENZYME A LIGASE"/>
    <property type="match status" value="1"/>
</dbReference>
<dbReference type="Gene3D" id="3.40.50.12780">
    <property type="entry name" value="N-terminal domain of ligase-like"/>
    <property type="match status" value="1"/>
</dbReference>
<dbReference type="Pfam" id="PF00501">
    <property type="entry name" value="AMP-binding"/>
    <property type="match status" value="1"/>
</dbReference>
<proteinExistence type="predicted"/>
<dbReference type="EMBL" id="MU167344">
    <property type="protein sequence ID" value="KAG0142576.1"/>
    <property type="molecule type" value="Genomic_DNA"/>
</dbReference>
<dbReference type="AlphaFoldDB" id="A0A9P6NF91"/>
<organism evidence="4 5">
    <name type="scientific">Cronartium quercuum f. sp. fusiforme G11</name>
    <dbReference type="NCBI Taxonomy" id="708437"/>
    <lineage>
        <taxon>Eukaryota</taxon>
        <taxon>Fungi</taxon>
        <taxon>Dikarya</taxon>
        <taxon>Basidiomycota</taxon>
        <taxon>Pucciniomycotina</taxon>
        <taxon>Pucciniomycetes</taxon>
        <taxon>Pucciniales</taxon>
        <taxon>Coleosporiaceae</taxon>
        <taxon>Cronartium</taxon>
    </lineage>
</organism>
<evidence type="ECO:0000256" key="1">
    <source>
        <dbReference type="ARBA" id="ARBA00022450"/>
    </source>
</evidence>
<name>A0A9P6NF91_9BASI</name>
<dbReference type="InterPro" id="IPR000873">
    <property type="entry name" value="AMP-dep_synth/lig_dom"/>
</dbReference>
<feature type="domain" description="AMP-dependent synthetase/ligase" evidence="3">
    <location>
        <begin position="96"/>
        <end position="386"/>
    </location>
</feature>
<dbReference type="InterPro" id="IPR051414">
    <property type="entry name" value="Adenylate-forming_Reductase"/>
</dbReference>
<dbReference type="InterPro" id="IPR042099">
    <property type="entry name" value="ANL_N_sf"/>
</dbReference>
<dbReference type="PANTHER" id="PTHR43439:SF2">
    <property type="entry name" value="ENZYME, PUTATIVE (JCVI)-RELATED"/>
    <property type="match status" value="1"/>
</dbReference>
<sequence length="721" mass="79889">MLKSNLPAFIEPPLDLNDYKPSALAEFHPLNNPNYPFGILAGLENASSSEKDLITWNEVGSAMVIAARNLLQDVELSSHSSPPSIALISRGDPMVYFTMVLTVIRTGCIPFLISPRNSPVAIAHLLKEGKCAHAYVPFELDSDELKMTTAEKVSREQMDKVIKHLPQGYSLNLRKFPTAFELFPRLAKGLVYDFNHDLPQQMPRIPKLDHSDLDPVIFLHSSGSTGLPKLIPLNRITFQSTYLTFCNYGQFDWTGEITSALVLPPFHALGIYIGLFLPLSRGTISGFFRPEHDLKGRCVVKTLNPLTIMQAMRSIACTVVALSPLTLAEYAQDPTSVNFLRGVKRVTFGGAPLSSEVGNFLHREGVKLSTIYGSTEAGILSVCLPDPCLGEDWEYFEIPSQINTQLIPREDGLFELVILSSDKHRCSFTFEKEFGPQTFHTNDLLAKHPTRPLYRTVGRLDDQIVLSNSEKTNPVPLETILAGDPAIQGALLFGRGKPMVGVIIEPEDNHRVDVNDRQAVEAFIDKIWPSVEAVNRSTAAHSRLTRSLILVIDPKFTSLPKTSKGAVARTQTLALLAQDIEKIYSNVLGSNHPHSPHLELVQSIGKVSENSIFVYIKKLVESVLGRDVKENEDLFLQGCDSVHAASIRLGLVQLFKMAIPEPLKTPLNIVYQYPTITKLSKSVSDVLSATNQSHSQPTDVVDPCRHLHLIIKKYLPCDITI</sequence>
<protein>
    <recommendedName>
        <fullName evidence="3">AMP-dependent synthetase/ligase domain-containing protein</fullName>
    </recommendedName>
</protein>
<dbReference type="PROSITE" id="PS00455">
    <property type="entry name" value="AMP_BINDING"/>
    <property type="match status" value="1"/>
</dbReference>
<dbReference type="Proteomes" id="UP000886653">
    <property type="component" value="Unassembled WGS sequence"/>
</dbReference>
<reference evidence="4" key="1">
    <citation type="submission" date="2013-11" db="EMBL/GenBank/DDBJ databases">
        <title>Genome sequence of the fusiform rust pathogen reveals effectors for host alternation and coevolution with pine.</title>
        <authorList>
            <consortium name="DOE Joint Genome Institute"/>
            <person name="Smith K."/>
            <person name="Pendleton A."/>
            <person name="Kubisiak T."/>
            <person name="Anderson C."/>
            <person name="Salamov A."/>
            <person name="Aerts A."/>
            <person name="Riley R."/>
            <person name="Clum A."/>
            <person name="Lindquist E."/>
            <person name="Ence D."/>
            <person name="Campbell M."/>
            <person name="Kronenberg Z."/>
            <person name="Feau N."/>
            <person name="Dhillon B."/>
            <person name="Hamelin R."/>
            <person name="Burleigh J."/>
            <person name="Smith J."/>
            <person name="Yandell M."/>
            <person name="Nelson C."/>
            <person name="Grigoriev I."/>
            <person name="Davis J."/>
        </authorList>
    </citation>
    <scope>NUCLEOTIDE SEQUENCE</scope>
    <source>
        <strain evidence="4">G11</strain>
    </source>
</reference>
<keyword evidence="1" id="KW-0596">Phosphopantetheine</keyword>
<dbReference type="OrthoDB" id="429813at2759"/>
<dbReference type="InterPro" id="IPR020845">
    <property type="entry name" value="AMP-binding_CS"/>
</dbReference>
<evidence type="ECO:0000313" key="5">
    <source>
        <dbReference type="Proteomes" id="UP000886653"/>
    </source>
</evidence>